<sequence>MPAQDHPQAVTILILGILSLVLCSLVGPVAWVLGSRARKEIRDSGGAIGGGGMVTAGWVCGIVSSCLMIGAIVFFVLLAVIGAFASH</sequence>
<feature type="transmembrane region" description="Helical" evidence="1">
    <location>
        <begin position="12"/>
        <end position="34"/>
    </location>
</feature>
<keyword evidence="1" id="KW-0472">Membrane</keyword>
<name>A0A7K1V0L3_9NOCA</name>
<evidence type="ECO:0000313" key="2">
    <source>
        <dbReference type="EMBL" id="MVU80173.1"/>
    </source>
</evidence>
<keyword evidence="1" id="KW-1133">Transmembrane helix</keyword>
<evidence type="ECO:0000256" key="1">
    <source>
        <dbReference type="SAM" id="Phobius"/>
    </source>
</evidence>
<dbReference type="EMBL" id="WRPP01000004">
    <property type="protein sequence ID" value="MVU80173.1"/>
    <property type="molecule type" value="Genomic_DNA"/>
</dbReference>
<proteinExistence type="predicted"/>
<gene>
    <name evidence="2" type="ORF">GPX89_23375</name>
</gene>
<reference evidence="2 3" key="1">
    <citation type="submission" date="2019-12" db="EMBL/GenBank/DDBJ databases">
        <title>Nocardia sp. nov. ET3-3 isolated from soil.</title>
        <authorList>
            <person name="Kanchanasin P."/>
            <person name="Tanasupawat S."/>
            <person name="Yuki M."/>
            <person name="Kudo T."/>
        </authorList>
    </citation>
    <scope>NUCLEOTIDE SEQUENCE [LARGE SCALE GENOMIC DNA]</scope>
    <source>
        <strain evidence="2 3">ET3-3</strain>
    </source>
</reference>
<evidence type="ECO:0000313" key="3">
    <source>
        <dbReference type="Proteomes" id="UP000466794"/>
    </source>
</evidence>
<protein>
    <submittedName>
        <fullName evidence="2">DUF4190 domain-containing protein</fullName>
    </submittedName>
</protein>
<dbReference type="Proteomes" id="UP000466794">
    <property type="component" value="Unassembled WGS sequence"/>
</dbReference>
<dbReference type="AlphaFoldDB" id="A0A7K1V0L3"/>
<keyword evidence="3" id="KW-1185">Reference proteome</keyword>
<feature type="transmembrane region" description="Helical" evidence="1">
    <location>
        <begin position="55"/>
        <end position="85"/>
    </location>
</feature>
<accession>A0A7K1V0L3</accession>
<comment type="caution">
    <text evidence="2">The sequence shown here is derived from an EMBL/GenBank/DDBJ whole genome shotgun (WGS) entry which is preliminary data.</text>
</comment>
<organism evidence="2 3">
    <name type="scientific">Nocardia terrae</name>
    <dbReference type="NCBI Taxonomy" id="2675851"/>
    <lineage>
        <taxon>Bacteria</taxon>
        <taxon>Bacillati</taxon>
        <taxon>Actinomycetota</taxon>
        <taxon>Actinomycetes</taxon>
        <taxon>Mycobacteriales</taxon>
        <taxon>Nocardiaceae</taxon>
        <taxon>Nocardia</taxon>
    </lineage>
</organism>
<keyword evidence="1" id="KW-0812">Transmembrane</keyword>